<dbReference type="AlphaFoldDB" id="A0AAV9NBM7"/>
<evidence type="ECO:0000313" key="2">
    <source>
        <dbReference type="EMBL" id="KAK5053238.1"/>
    </source>
</evidence>
<organism evidence="2 3">
    <name type="scientific">Exophiala bonariae</name>
    <dbReference type="NCBI Taxonomy" id="1690606"/>
    <lineage>
        <taxon>Eukaryota</taxon>
        <taxon>Fungi</taxon>
        <taxon>Dikarya</taxon>
        <taxon>Ascomycota</taxon>
        <taxon>Pezizomycotina</taxon>
        <taxon>Eurotiomycetes</taxon>
        <taxon>Chaetothyriomycetidae</taxon>
        <taxon>Chaetothyriales</taxon>
        <taxon>Herpotrichiellaceae</taxon>
        <taxon>Exophiala</taxon>
    </lineage>
</organism>
<dbReference type="InterPro" id="IPR029063">
    <property type="entry name" value="SAM-dependent_MTases_sf"/>
</dbReference>
<dbReference type="RefSeq" id="XP_064706680.1">
    <property type="nucleotide sequence ID" value="XM_064845826.1"/>
</dbReference>
<evidence type="ECO:0000313" key="3">
    <source>
        <dbReference type="Proteomes" id="UP001358417"/>
    </source>
</evidence>
<reference evidence="2 3" key="1">
    <citation type="submission" date="2023-08" db="EMBL/GenBank/DDBJ databases">
        <title>Black Yeasts Isolated from many extreme environments.</title>
        <authorList>
            <person name="Coleine C."/>
            <person name="Stajich J.E."/>
            <person name="Selbmann L."/>
        </authorList>
    </citation>
    <scope>NUCLEOTIDE SEQUENCE [LARGE SCALE GENOMIC DNA]</scope>
    <source>
        <strain evidence="2 3">CCFEE 5792</strain>
    </source>
</reference>
<gene>
    <name evidence="2" type="ORF">LTR84_002212</name>
</gene>
<dbReference type="Proteomes" id="UP001358417">
    <property type="component" value="Unassembled WGS sequence"/>
</dbReference>
<protein>
    <recommendedName>
        <fullName evidence="1">Methyltransferase domain-containing protein</fullName>
    </recommendedName>
</protein>
<proteinExistence type="predicted"/>
<dbReference type="PANTHER" id="PTHR43591">
    <property type="entry name" value="METHYLTRANSFERASE"/>
    <property type="match status" value="1"/>
</dbReference>
<dbReference type="GeneID" id="89970424"/>
<sequence length="305" mass="33851">MATHQTQHELYKGDGKMKFLWDSGNVGQMYAIVERLTLKFAESLLRQAKVVDDTSDSKLIVLDEACGTGAVSAKLLDLLSDDAQGKLDLTMIDGSPTMLDLVHKRIESNNWGKYNIKVIQVDANDTKLPSAQFTHVFLSFGPMIFPDPQVGLFEIYRLLKPGGTVGLSSHSKIGWISDVIAAWKTDPDLPPFPTNEGLAGVAGPHLKWNEPAWIKETLDKVGFVDIEIVSCPVYHVESNATETFQILLPGTVGMIINTMWTQEQRDEMGQKAKDVSVRYIQEKYGDGDLGWDWCALLITARKPAQ</sequence>
<feature type="domain" description="Methyltransferase" evidence="1">
    <location>
        <begin position="61"/>
        <end position="163"/>
    </location>
</feature>
<keyword evidence="3" id="KW-1185">Reference proteome</keyword>
<name>A0AAV9NBM7_9EURO</name>
<accession>A0AAV9NBM7</accession>
<comment type="caution">
    <text evidence="2">The sequence shown here is derived from an EMBL/GenBank/DDBJ whole genome shotgun (WGS) entry which is preliminary data.</text>
</comment>
<evidence type="ECO:0000259" key="1">
    <source>
        <dbReference type="Pfam" id="PF13649"/>
    </source>
</evidence>
<dbReference type="EMBL" id="JAVRRD010000012">
    <property type="protein sequence ID" value="KAK5053238.1"/>
    <property type="molecule type" value="Genomic_DNA"/>
</dbReference>
<dbReference type="SUPFAM" id="SSF53335">
    <property type="entry name" value="S-adenosyl-L-methionine-dependent methyltransferases"/>
    <property type="match status" value="1"/>
</dbReference>
<dbReference type="InterPro" id="IPR041698">
    <property type="entry name" value="Methyltransf_25"/>
</dbReference>
<dbReference type="Gene3D" id="3.40.50.150">
    <property type="entry name" value="Vaccinia Virus protein VP39"/>
    <property type="match status" value="1"/>
</dbReference>
<dbReference type="CDD" id="cd02440">
    <property type="entry name" value="AdoMet_MTases"/>
    <property type="match status" value="1"/>
</dbReference>
<dbReference type="Pfam" id="PF13649">
    <property type="entry name" value="Methyltransf_25"/>
    <property type="match status" value="1"/>
</dbReference>